<dbReference type="AlphaFoldDB" id="A0DY17"/>
<dbReference type="EMBL" id="CT868640">
    <property type="protein sequence ID" value="CAK87934.1"/>
    <property type="molecule type" value="Genomic_DNA"/>
</dbReference>
<keyword evidence="3" id="KW-0472">Membrane</keyword>
<dbReference type="InterPro" id="IPR038090">
    <property type="entry name" value="Cdt1_C_WH_dom_sf"/>
</dbReference>
<keyword evidence="3" id="KW-0812">Transmembrane</keyword>
<feature type="transmembrane region" description="Helical" evidence="3">
    <location>
        <begin position="65"/>
        <end position="84"/>
    </location>
</feature>
<dbReference type="RefSeq" id="XP_001455331.1">
    <property type="nucleotide sequence ID" value="XM_001455294.2"/>
</dbReference>
<evidence type="ECO:0000259" key="4">
    <source>
        <dbReference type="SMART" id="SM01075"/>
    </source>
</evidence>
<dbReference type="Pfam" id="PF16679">
    <property type="entry name" value="CDT1_C"/>
    <property type="match status" value="1"/>
</dbReference>
<dbReference type="InterPro" id="IPR036390">
    <property type="entry name" value="WH_DNA-bd_sf"/>
</dbReference>
<dbReference type="InterPro" id="IPR014939">
    <property type="entry name" value="CDT1_Gemini-bd-like"/>
</dbReference>
<dbReference type="InterPro" id="IPR032054">
    <property type="entry name" value="Cdt1_C"/>
</dbReference>
<dbReference type="eggNOG" id="ENOG502SZF0">
    <property type="taxonomic scope" value="Eukaryota"/>
</dbReference>
<dbReference type="SUPFAM" id="SSF46785">
    <property type="entry name" value="Winged helix' DNA-binding domain"/>
    <property type="match status" value="1"/>
</dbReference>
<evidence type="ECO:0000313" key="5">
    <source>
        <dbReference type="EMBL" id="CAK87934.1"/>
    </source>
</evidence>
<dbReference type="SMART" id="SM01075">
    <property type="entry name" value="CDT1"/>
    <property type="match status" value="1"/>
</dbReference>
<dbReference type="HOGENOM" id="CLU_036677_0_0_1"/>
<accession>A0DY17</accession>
<feature type="transmembrane region" description="Helical" evidence="3">
    <location>
        <begin position="12"/>
        <end position="35"/>
    </location>
</feature>
<sequence length="550" mass="65472">MLFPQLLSKLYNYLFFSFLLIIQVCLVFIHFYCFFCSAKYSLNSHSQIYQYQQQYFNIRLRQSHYLCITFFILFEEILQFVYFINIKHFQMCHEFLQIMLSSAYVKFIFYTQLEISYIPLLVIPQIEISFSKIKRFSFSHIERLKNNILIQQIQQLFQMETNSQKETKRPQQILKMAKLNNNYKEPEDTYEPKRRVKYQSAFNSIDKKPQLNEDSSTFNGMEYFESLQMKKSSERKEKTPQKVESVSSILAQAPLRERFSNLHLINSIDKMLMHSKYSSLCHFFKEIDEMLLFLQSQQKPPFLNTIQELLSQNSKIKVTQQIIQQILEIFPNAYEVNWSLNEKLIRLVRSDLMIKTNIKSHVQLGERLIQFQQLMFDYIQKNGVEIGLAILPQNPFQQILQEKLQITDTLTKQIQQQSSKHEIQSQVSKEPTYSKVSQNLIEKLKQKKKLEIVHTDLSAPKKQLIALSTLIHQYFLIRDVSNMFLTNVLKYSLNSLKQFLLDENQLKTYIDQLIKLCPHWIQVIENQNGSIVRLNKEIDLPSIIRSIEQM</sequence>
<keyword evidence="3" id="KW-1133">Transmembrane helix</keyword>
<dbReference type="OMA" id="CPHWIQV"/>
<evidence type="ECO:0000313" key="6">
    <source>
        <dbReference type="Proteomes" id="UP000000600"/>
    </source>
</evidence>
<dbReference type="InParanoid" id="A0DY17"/>
<dbReference type="KEGG" id="ptm:GSPATT00021559001"/>
<reference evidence="5 6" key="1">
    <citation type="journal article" date="2006" name="Nature">
        <title>Global trends of whole-genome duplications revealed by the ciliate Paramecium tetraurelia.</title>
        <authorList>
            <consortium name="Genoscope"/>
            <person name="Aury J.-M."/>
            <person name="Jaillon O."/>
            <person name="Duret L."/>
            <person name="Noel B."/>
            <person name="Jubin C."/>
            <person name="Porcel B.M."/>
            <person name="Segurens B."/>
            <person name="Daubin V."/>
            <person name="Anthouard V."/>
            <person name="Aiach N."/>
            <person name="Arnaiz O."/>
            <person name="Billaut A."/>
            <person name="Beisson J."/>
            <person name="Blanc I."/>
            <person name="Bouhouche K."/>
            <person name="Camara F."/>
            <person name="Duharcourt S."/>
            <person name="Guigo R."/>
            <person name="Gogendeau D."/>
            <person name="Katinka M."/>
            <person name="Keller A.-M."/>
            <person name="Kissmehl R."/>
            <person name="Klotz C."/>
            <person name="Koll F."/>
            <person name="Le Moue A."/>
            <person name="Lepere C."/>
            <person name="Malinsky S."/>
            <person name="Nowacki M."/>
            <person name="Nowak J.K."/>
            <person name="Plattner H."/>
            <person name="Poulain J."/>
            <person name="Ruiz F."/>
            <person name="Serrano V."/>
            <person name="Zagulski M."/>
            <person name="Dessen P."/>
            <person name="Betermier M."/>
            <person name="Weissenbach J."/>
            <person name="Scarpelli C."/>
            <person name="Schachter V."/>
            <person name="Sperling L."/>
            <person name="Meyer E."/>
            <person name="Cohen J."/>
            <person name="Wincker P."/>
        </authorList>
    </citation>
    <scope>NUCLEOTIDE SEQUENCE [LARGE SCALE GENOMIC DNA]</scope>
    <source>
        <strain evidence="5 6">Stock d4-2</strain>
    </source>
</reference>
<dbReference type="GeneID" id="5041116"/>
<proteinExistence type="inferred from homology"/>
<protein>
    <recommendedName>
        <fullName evidence="4">CDT1 Geminin-binding domain-containing protein</fullName>
    </recommendedName>
</protein>
<dbReference type="Gene3D" id="1.10.10.1420">
    <property type="entry name" value="DNA replication factor Cdt1, C-terminal WH domain"/>
    <property type="match status" value="1"/>
</dbReference>
<evidence type="ECO:0000256" key="1">
    <source>
        <dbReference type="ARBA" id="ARBA00008356"/>
    </source>
</evidence>
<comment type="similarity">
    <text evidence="1">Belongs to the Cdt1 family.</text>
</comment>
<dbReference type="Proteomes" id="UP000000600">
    <property type="component" value="Unassembled WGS sequence"/>
</dbReference>
<evidence type="ECO:0000256" key="2">
    <source>
        <dbReference type="ARBA" id="ARBA00023306"/>
    </source>
</evidence>
<dbReference type="OrthoDB" id="341730at2759"/>
<organism evidence="5 6">
    <name type="scientific">Paramecium tetraurelia</name>
    <dbReference type="NCBI Taxonomy" id="5888"/>
    <lineage>
        <taxon>Eukaryota</taxon>
        <taxon>Sar</taxon>
        <taxon>Alveolata</taxon>
        <taxon>Ciliophora</taxon>
        <taxon>Intramacronucleata</taxon>
        <taxon>Oligohymenophorea</taxon>
        <taxon>Peniculida</taxon>
        <taxon>Parameciidae</taxon>
        <taxon>Paramecium</taxon>
    </lineage>
</organism>
<gene>
    <name evidence="5" type="ORF">GSPATT00021559001</name>
</gene>
<keyword evidence="2" id="KW-0131">Cell cycle</keyword>
<evidence type="ECO:0000256" key="3">
    <source>
        <dbReference type="SAM" id="Phobius"/>
    </source>
</evidence>
<feature type="domain" description="CDT1 Geminin-binding" evidence="4">
    <location>
        <begin position="273"/>
        <end position="393"/>
    </location>
</feature>
<name>A0DY17_PARTE</name>
<keyword evidence="6" id="KW-1185">Reference proteome</keyword>